<feature type="compositionally biased region" description="Basic and acidic residues" evidence="1">
    <location>
        <begin position="190"/>
        <end position="199"/>
    </location>
</feature>
<protein>
    <submittedName>
        <fullName evidence="2">DivIVA domain-containing protein</fullName>
    </submittedName>
</protein>
<feature type="region of interest" description="Disordered" evidence="1">
    <location>
        <begin position="80"/>
        <end position="226"/>
    </location>
</feature>
<dbReference type="RefSeq" id="WP_387347405.1">
    <property type="nucleotide sequence ID" value="NZ_JBIAXI010000037.1"/>
</dbReference>
<name>A0ABW6VHH2_MICFU</name>
<dbReference type="NCBIfam" id="TIGR03544">
    <property type="entry name" value="DivI1A_domain"/>
    <property type="match status" value="3"/>
</dbReference>
<accession>A0ABW6VHH2</accession>
<dbReference type="Proteomes" id="UP001602119">
    <property type="component" value="Unassembled WGS sequence"/>
</dbReference>
<organism evidence="2 3">
    <name type="scientific">Microtetraspora fusca</name>
    <dbReference type="NCBI Taxonomy" id="1997"/>
    <lineage>
        <taxon>Bacteria</taxon>
        <taxon>Bacillati</taxon>
        <taxon>Actinomycetota</taxon>
        <taxon>Actinomycetes</taxon>
        <taxon>Streptosporangiales</taxon>
        <taxon>Streptosporangiaceae</taxon>
        <taxon>Microtetraspora</taxon>
    </lineage>
</organism>
<evidence type="ECO:0000313" key="2">
    <source>
        <dbReference type="EMBL" id="MFF4778805.1"/>
    </source>
</evidence>
<sequence>MNRFPRVRGVRLGYDPAQVDELVRRIEGTLGRTDLDGSPITADEIRSAAFRVKRGGYNETAVDFALDAFIVAVEALSGRPAHSDGAARSGDPGADHPPSSDPALAGTEAASTAPVPAETEPEDVGAVGVASPADGASSGTEIAADSVGDARSEGEAPSATPAEQAEAASNAAQAAAPSTVRDTDASGSRPESDPSDRPGDPAPATGPSTDGEVSEARPVAPGDGEFELQAERVERVAFRPGRLGMGYVEDEVDAFLDRVVATLRGTADRPVTAEEVRTATFATVVFKTGYAIADVDAFLAEIADVLERRS</sequence>
<dbReference type="Gene3D" id="6.10.250.660">
    <property type="match status" value="2"/>
</dbReference>
<keyword evidence="3" id="KW-1185">Reference proteome</keyword>
<feature type="compositionally biased region" description="Low complexity" evidence="1">
    <location>
        <begin position="155"/>
        <end position="179"/>
    </location>
</feature>
<reference evidence="2 3" key="1">
    <citation type="submission" date="2024-10" db="EMBL/GenBank/DDBJ databases">
        <title>The Natural Products Discovery Center: Release of the First 8490 Sequenced Strains for Exploring Actinobacteria Biosynthetic Diversity.</title>
        <authorList>
            <person name="Kalkreuter E."/>
            <person name="Kautsar S.A."/>
            <person name="Yang D."/>
            <person name="Bader C.D."/>
            <person name="Teijaro C.N."/>
            <person name="Fluegel L."/>
            <person name="Davis C.M."/>
            <person name="Simpson J.R."/>
            <person name="Lauterbach L."/>
            <person name="Steele A.D."/>
            <person name="Gui C."/>
            <person name="Meng S."/>
            <person name="Li G."/>
            <person name="Viehrig K."/>
            <person name="Ye F."/>
            <person name="Su P."/>
            <person name="Kiefer A.F."/>
            <person name="Nichols A."/>
            <person name="Cepeda A.J."/>
            <person name="Yan W."/>
            <person name="Fan B."/>
            <person name="Jiang Y."/>
            <person name="Adhikari A."/>
            <person name="Zheng C.-J."/>
            <person name="Schuster L."/>
            <person name="Cowan T.M."/>
            <person name="Smanski M.J."/>
            <person name="Chevrette M.G."/>
            <person name="De Carvalho L.P.S."/>
            <person name="Shen B."/>
        </authorList>
    </citation>
    <scope>NUCLEOTIDE SEQUENCE [LARGE SCALE GENOMIC DNA]</scope>
    <source>
        <strain evidence="2 3">NPDC001281</strain>
    </source>
</reference>
<evidence type="ECO:0000256" key="1">
    <source>
        <dbReference type="SAM" id="MobiDB-lite"/>
    </source>
</evidence>
<evidence type="ECO:0000313" key="3">
    <source>
        <dbReference type="Proteomes" id="UP001602119"/>
    </source>
</evidence>
<dbReference type="InterPro" id="IPR019933">
    <property type="entry name" value="DivIVA_domain"/>
</dbReference>
<gene>
    <name evidence="2" type="ORF">ACFY05_38865</name>
</gene>
<dbReference type="EMBL" id="JBIAXI010000037">
    <property type="protein sequence ID" value="MFF4778805.1"/>
    <property type="molecule type" value="Genomic_DNA"/>
</dbReference>
<proteinExistence type="predicted"/>
<comment type="caution">
    <text evidence="2">The sequence shown here is derived from an EMBL/GenBank/DDBJ whole genome shotgun (WGS) entry which is preliminary data.</text>
</comment>